<protein>
    <submittedName>
        <fullName evidence="2">Uncharacterized protein</fullName>
    </submittedName>
</protein>
<feature type="transmembrane region" description="Helical" evidence="1">
    <location>
        <begin position="26"/>
        <end position="50"/>
    </location>
</feature>
<evidence type="ECO:0000256" key="1">
    <source>
        <dbReference type="SAM" id="Phobius"/>
    </source>
</evidence>
<organism evidence="2">
    <name type="scientific">uncultured Alphaproteobacteria bacterium</name>
    <dbReference type="NCBI Taxonomy" id="91750"/>
    <lineage>
        <taxon>Bacteria</taxon>
        <taxon>Pseudomonadati</taxon>
        <taxon>Pseudomonadota</taxon>
        <taxon>Alphaproteobacteria</taxon>
        <taxon>environmental samples</taxon>
    </lineage>
</organism>
<reference evidence="2" key="1">
    <citation type="submission" date="2016-04" db="EMBL/GenBank/DDBJ databases">
        <authorList>
            <person name="Evans L.H."/>
            <person name="Alamgir A."/>
            <person name="Owens N."/>
            <person name="Weber N.D."/>
            <person name="Virtaneva K."/>
            <person name="Barbian K."/>
            <person name="Babar A."/>
            <person name="Rosenke K."/>
        </authorList>
    </citation>
    <scope>NUCLEOTIDE SEQUENCE</scope>
    <source>
        <strain evidence="2">86</strain>
    </source>
</reference>
<keyword evidence="1" id="KW-0472">Membrane</keyword>
<gene>
    <name evidence="2" type="ORF">KL86APRO_30155</name>
</gene>
<dbReference type="EMBL" id="FLUO01000003">
    <property type="protein sequence ID" value="SBW12664.1"/>
    <property type="molecule type" value="Genomic_DNA"/>
</dbReference>
<evidence type="ECO:0000313" key="2">
    <source>
        <dbReference type="EMBL" id="SBW12664.1"/>
    </source>
</evidence>
<name>A0A212KLY1_9PROT</name>
<dbReference type="AlphaFoldDB" id="A0A212KLY1"/>
<keyword evidence="1" id="KW-1133">Transmembrane helix</keyword>
<keyword evidence="1" id="KW-0812">Transmembrane</keyword>
<proteinExistence type="predicted"/>
<sequence length="64" mass="6881">MSKPVRTIGNVRDDIPPRCGMDRVEIQITAGGLFALPLVLVGLVWVLGYLPEIMHGIAAALRGL</sequence>
<accession>A0A212KLY1</accession>